<reference evidence="6" key="3">
    <citation type="submission" date="2015-04" db="UniProtKB">
        <authorList>
            <consortium name="EnsemblPlants"/>
        </authorList>
    </citation>
    <scope>IDENTIFICATION</scope>
</reference>
<organism evidence="6 7">
    <name type="scientific">Leersia perrieri</name>
    <dbReference type="NCBI Taxonomy" id="77586"/>
    <lineage>
        <taxon>Eukaryota</taxon>
        <taxon>Viridiplantae</taxon>
        <taxon>Streptophyta</taxon>
        <taxon>Embryophyta</taxon>
        <taxon>Tracheophyta</taxon>
        <taxon>Spermatophyta</taxon>
        <taxon>Magnoliopsida</taxon>
        <taxon>Liliopsida</taxon>
        <taxon>Poales</taxon>
        <taxon>Poaceae</taxon>
        <taxon>BOP clade</taxon>
        <taxon>Oryzoideae</taxon>
        <taxon>Oryzeae</taxon>
        <taxon>Oryzinae</taxon>
        <taxon>Leersia</taxon>
    </lineage>
</organism>
<keyword evidence="7" id="KW-1185">Reference proteome</keyword>
<dbReference type="Gramene" id="LPERR04G07230.1">
    <property type="protein sequence ID" value="LPERR04G07230.1"/>
    <property type="gene ID" value="LPERR04G07230"/>
</dbReference>
<evidence type="ECO:0000313" key="6">
    <source>
        <dbReference type="EnsemblPlants" id="LPERR04G07230.1"/>
    </source>
</evidence>
<comment type="similarity">
    <text evidence="1">Belongs to the DEFL family.</text>
</comment>
<keyword evidence="5" id="KW-0732">Signal</keyword>
<dbReference type="EnsemblPlants" id="LPERR04G07230.1">
    <property type="protein sequence ID" value="LPERR04G07230.1"/>
    <property type="gene ID" value="LPERR04G07230"/>
</dbReference>
<evidence type="ECO:0000256" key="2">
    <source>
        <dbReference type="ARBA" id="ARBA00022529"/>
    </source>
</evidence>
<reference evidence="7" key="2">
    <citation type="submission" date="2013-12" db="EMBL/GenBank/DDBJ databases">
        <authorList>
            <person name="Yu Y."/>
            <person name="Lee S."/>
            <person name="de Baynast K."/>
            <person name="Wissotski M."/>
            <person name="Liu L."/>
            <person name="Talag J."/>
            <person name="Goicoechea J."/>
            <person name="Angelova A."/>
            <person name="Jetty R."/>
            <person name="Kudrna D."/>
            <person name="Golser W."/>
            <person name="Rivera L."/>
            <person name="Zhang J."/>
            <person name="Wing R."/>
        </authorList>
    </citation>
    <scope>NUCLEOTIDE SEQUENCE</scope>
</reference>
<accession>A0A0D9W471</accession>
<feature type="chain" id="PRO_5002348180" description="Knottin scorpion toxin-like domain-containing protein" evidence="5">
    <location>
        <begin position="24"/>
        <end position="121"/>
    </location>
</feature>
<evidence type="ECO:0000256" key="1">
    <source>
        <dbReference type="ARBA" id="ARBA00006722"/>
    </source>
</evidence>
<sequence>MAPRTATALIFLLAVAVIPLAVAGEDGQEQPATSEMSIDVVAASQPGLCPLEGGEGECEDRGPVPVAGGAQPTSKCVESTMYKGPCVEILCTTACLMQWRSGGHCSGHGFFHSRCNCFLCF</sequence>
<dbReference type="GO" id="GO:0031640">
    <property type="term" value="P:killing of cells of another organism"/>
    <property type="evidence" value="ECO:0007669"/>
    <property type="project" value="UniProtKB-KW"/>
</dbReference>
<evidence type="ECO:0000256" key="4">
    <source>
        <dbReference type="ARBA" id="ARBA00022821"/>
    </source>
</evidence>
<evidence type="ECO:0000313" key="7">
    <source>
        <dbReference type="Proteomes" id="UP000032180"/>
    </source>
</evidence>
<dbReference type="Pfam" id="PF07333">
    <property type="entry name" value="SLR1-BP"/>
    <property type="match status" value="1"/>
</dbReference>
<proteinExistence type="inferred from homology"/>
<dbReference type="Proteomes" id="UP000032180">
    <property type="component" value="Chromosome 4"/>
</dbReference>
<feature type="signal peptide" evidence="5">
    <location>
        <begin position="1"/>
        <end position="23"/>
    </location>
</feature>
<evidence type="ECO:0000256" key="3">
    <source>
        <dbReference type="ARBA" id="ARBA00022577"/>
    </source>
</evidence>
<dbReference type="GO" id="GO:0050832">
    <property type="term" value="P:defense response to fungus"/>
    <property type="evidence" value="ECO:0007669"/>
    <property type="project" value="UniProtKB-KW"/>
</dbReference>
<protein>
    <recommendedName>
        <fullName evidence="8">Knottin scorpion toxin-like domain-containing protein</fullName>
    </recommendedName>
</protein>
<keyword evidence="3" id="KW-0295">Fungicide</keyword>
<dbReference type="AlphaFoldDB" id="A0A0D9W471"/>
<dbReference type="eggNOG" id="ENOG502R5F4">
    <property type="taxonomic scope" value="Eukaryota"/>
</dbReference>
<keyword evidence="2" id="KW-0929">Antimicrobial</keyword>
<evidence type="ECO:0008006" key="8">
    <source>
        <dbReference type="Google" id="ProtNLM"/>
    </source>
</evidence>
<reference evidence="6 7" key="1">
    <citation type="submission" date="2012-08" db="EMBL/GenBank/DDBJ databases">
        <title>Oryza genome evolution.</title>
        <authorList>
            <person name="Wing R.A."/>
        </authorList>
    </citation>
    <scope>NUCLEOTIDE SEQUENCE</scope>
</reference>
<evidence type="ECO:0000256" key="5">
    <source>
        <dbReference type="SAM" id="SignalP"/>
    </source>
</evidence>
<dbReference type="InterPro" id="IPR010851">
    <property type="entry name" value="DEFL"/>
</dbReference>
<name>A0A0D9W471_9ORYZ</name>
<dbReference type="HOGENOM" id="CLU_1941448_0_0_1"/>
<keyword evidence="4" id="KW-0611">Plant defense</keyword>